<accession>A0A0G2HN38</accession>
<evidence type="ECO:0000256" key="3">
    <source>
        <dbReference type="ARBA" id="ARBA00022723"/>
    </source>
</evidence>
<dbReference type="GO" id="GO:0000287">
    <property type="term" value="F:magnesium ion binding"/>
    <property type="evidence" value="ECO:0007669"/>
    <property type="project" value="TreeGrafter"/>
</dbReference>
<dbReference type="GO" id="GO:0016102">
    <property type="term" value="P:diterpenoid biosynthetic process"/>
    <property type="evidence" value="ECO:0007669"/>
    <property type="project" value="TreeGrafter"/>
</dbReference>
<keyword evidence="5" id="KW-0413">Isomerase</keyword>
<evidence type="ECO:0000256" key="2">
    <source>
        <dbReference type="ARBA" id="ARBA00006333"/>
    </source>
</evidence>
<dbReference type="Gene3D" id="1.50.10.20">
    <property type="match status" value="1"/>
</dbReference>
<keyword evidence="3" id="KW-0479">Metal-binding</keyword>
<feature type="compositionally biased region" description="Low complexity" evidence="7">
    <location>
        <begin position="672"/>
        <end position="682"/>
    </location>
</feature>
<evidence type="ECO:0000313" key="9">
    <source>
        <dbReference type="Proteomes" id="UP000034680"/>
    </source>
</evidence>
<dbReference type="PANTHER" id="PTHR31739">
    <property type="entry name" value="ENT-COPALYL DIPHOSPHATE SYNTHASE, CHLOROPLASTIC"/>
    <property type="match status" value="1"/>
</dbReference>
<dbReference type="GO" id="GO:0016853">
    <property type="term" value="F:isomerase activity"/>
    <property type="evidence" value="ECO:0007669"/>
    <property type="project" value="UniProtKB-KW"/>
</dbReference>
<dbReference type="STRING" id="1214573.A0A0G2HN38"/>
<evidence type="ECO:0000256" key="5">
    <source>
        <dbReference type="ARBA" id="ARBA00023235"/>
    </source>
</evidence>
<comment type="caution">
    <text evidence="8">The sequence shown here is derived from an EMBL/GenBank/DDBJ whole genome shotgun (WGS) entry which is preliminary data.</text>
</comment>
<dbReference type="PIRSF" id="PIRSF036498">
    <property type="entry name" value="Ent-kaurene_synthase_fungi"/>
    <property type="match status" value="1"/>
</dbReference>
<dbReference type="InterPro" id="IPR008930">
    <property type="entry name" value="Terpenoid_cyclase/PrenylTrfase"/>
</dbReference>
<dbReference type="OrthoDB" id="2343925at2759"/>
<dbReference type="InterPro" id="IPR017057">
    <property type="entry name" value="Ent-kaurene_synthase_fun"/>
</dbReference>
<keyword evidence="9" id="KW-1185">Reference proteome</keyword>
<evidence type="ECO:0000313" key="8">
    <source>
        <dbReference type="EMBL" id="KKY29685.1"/>
    </source>
</evidence>
<dbReference type="PANTHER" id="PTHR31739:SF25">
    <property type="entry name" value="(E,E)-GERANYLLINALOOL SYNTHASE"/>
    <property type="match status" value="1"/>
</dbReference>
<gene>
    <name evidence="8" type="ORF">UCDDA912_g10392</name>
</gene>
<organism evidence="8 9">
    <name type="scientific">Diaporthe ampelina</name>
    <dbReference type="NCBI Taxonomy" id="1214573"/>
    <lineage>
        <taxon>Eukaryota</taxon>
        <taxon>Fungi</taxon>
        <taxon>Dikarya</taxon>
        <taxon>Ascomycota</taxon>
        <taxon>Pezizomycotina</taxon>
        <taxon>Sordariomycetes</taxon>
        <taxon>Sordariomycetidae</taxon>
        <taxon>Diaporthales</taxon>
        <taxon>Diaporthaceae</taxon>
        <taxon>Diaporthe</taxon>
    </lineage>
</organism>
<evidence type="ECO:0000256" key="6">
    <source>
        <dbReference type="ARBA" id="ARBA00023239"/>
    </source>
</evidence>
<evidence type="ECO:0000256" key="4">
    <source>
        <dbReference type="ARBA" id="ARBA00022842"/>
    </source>
</evidence>
<proteinExistence type="inferred from homology"/>
<dbReference type="Proteomes" id="UP000034680">
    <property type="component" value="Unassembled WGS sequence"/>
</dbReference>
<sequence length="939" mass="103707">MTILKPTKVLNVQAKVLLHATVRDYDEKYGCGSMSCAIYDTAWVSLVTKTIDGSKMWLFPECFQYVLASQSESGGWFTGQGAHIDGILNTAAALLALKRHASDPHQVNGLGQDLEARIQRATASLRVQLEEWDVSMTDHVGFEIIVPAMLGLLEKEDPALAFTFRGKPQLMKINASKMSRFKPEWLYGPTRTTALHSLEAFIGQIDFDRVKHHVVQGSMLGSPSSTAAYLMHSSTWDDESEHYLRHVVKSAAGQGSGGIPSAFPSTYFEFTWILSTLLRGLKEGNGAIGYAPYFEHDVDDTAKSIYSLNMLGLHMSADAMVDEFDTPTHFKTFAGERDPSLSANCNALLALVHQKDMLPYSAQIQKAAKFLCDHWWNADGFVKDKWSTCYLYPSMLLIQALIDLLAVVEQGKLPEVLGQDLLARISVTVFQACLRPLLDQEADGSWSQSVEATAYGILILSEARRVSFFQSLSQQIDAAIHRGAAYIQSVDPRPLDYIWIEKVSYASPFLTEAYVLAAAKASDAPGTYSVGSSLFMKVASNIGVLKQVKLFQQTPLFSSCAEWKLRASGIEAMLFRPLLESRRLDIFPRDGMAEDKYFSVIPFTWTSCNNRTGTLASTSFLHEMMVISFLNYQADEFMEAVAGPLFAGRLSDLRQLINDLMQDETGHRPADSNGSNGSRSNGHAPPGADVDPQHTAPYQHVFATLARFVTYVMKHPAVVSSSAWERKVLRQQLRTFLLAHVAQTEDSVRFAEQVAQKHEFCSSDTPFSTWVRTTSADHTSCPYSFAFVSCLLGSTLVPKGGDCFPSAAEKYLAAASCGHLATMCRMYNDIGSVSRDRDEGNLNSVDFPEFRGAGADGALDAEKSKKELFGLAEYERSCLSAALRRLDEAGRSGGGAGGLDAEAGRLHGRRMQIWRMFTDVTDLYGQIYIVRDIASRMRV</sequence>
<evidence type="ECO:0000256" key="1">
    <source>
        <dbReference type="ARBA" id="ARBA00001946"/>
    </source>
</evidence>
<reference evidence="8 9" key="2">
    <citation type="submission" date="2015-05" db="EMBL/GenBank/DDBJ databases">
        <authorList>
            <person name="Morales-Cruz A."/>
            <person name="Amrine K.C."/>
            <person name="Cantu D."/>
        </authorList>
    </citation>
    <scope>NUCLEOTIDE SEQUENCE [LARGE SCALE GENOMIC DNA]</scope>
    <source>
        <strain evidence="8">DA912</strain>
    </source>
</reference>
<keyword evidence="6" id="KW-0456">Lyase</keyword>
<protein>
    <submittedName>
        <fullName evidence="8">Putative ent-kaurene synthase</fullName>
    </submittedName>
</protein>
<name>A0A0G2HN38_9PEZI</name>
<dbReference type="GO" id="GO:0010333">
    <property type="term" value="F:terpene synthase activity"/>
    <property type="evidence" value="ECO:0007669"/>
    <property type="project" value="InterPro"/>
</dbReference>
<dbReference type="Gene3D" id="1.50.10.160">
    <property type="match status" value="1"/>
</dbReference>
<comment type="cofactor">
    <cofactor evidence="1">
        <name>Mg(2+)</name>
        <dbReference type="ChEBI" id="CHEBI:18420"/>
    </cofactor>
</comment>
<reference evidence="8 9" key="1">
    <citation type="submission" date="2015-05" db="EMBL/GenBank/DDBJ databases">
        <title>Distinctive expansion of gene families associated with plant cell wall degradation and secondary metabolism in the genomes of grapevine trunk pathogens.</title>
        <authorList>
            <person name="Lawrence D.P."/>
            <person name="Travadon R."/>
            <person name="Rolshausen P.E."/>
            <person name="Baumgartner K."/>
        </authorList>
    </citation>
    <scope>NUCLEOTIDE SEQUENCE [LARGE SCALE GENOMIC DNA]</scope>
    <source>
        <strain evidence="8">DA912</strain>
    </source>
</reference>
<dbReference type="AlphaFoldDB" id="A0A0G2HN38"/>
<dbReference type="SUPFAM" id="SSF48239">
    <property type="entry name" value="Terpenoid cyclases/Protein prenyltransferases"/>
    <property type="match status" value="1"/>
</dbReference>
<feature type="region of interest" description="Disordered" evidence="7">
    <location>
        <begin position="664"/>
        <end position="693"/>
    </location>
</feature>
<dbReference type="EMBL" id="LCUC01000652">
    <property type="protein sequence ID" value="KKY29685.1"/>
    <property type="molecule type" value="Genomic_DNA"/>
</dbReference>
<dbReference type="InterPro" id="IPR050148">
    <property type="entry name" value="Terpene_synthase-like"/>
</dbReference>
<keyword evidence="4" id="KW-0460">Magnesium</keyword>
<evidence type="ECO:0000256" key="7">
    <source>
        <dbReference type="SAM" id="MobiDB-lite"/>
    </source>
</evidence>
<comment type="similarity">
    <text evidence="2">Belongs to the terpene synthase family.</text>
</comment>